<name>A0A2T6B894_9RHOB</name>
<gene>
    <name evidence="1" type="ORF">C8N34_10263</name>
</gene>
<accession>A0A2T6B894</accession>
<keyword evidence="2" id="KW-1185">Reference proteome</keyword>
<sequence>MSKPGPGPFGYYVNLDERGDFYADVRNPSGETIFEIHAEEDGSIGLIDDGFMRHKTDLGGLRDHLAELGLIGPDAELLPSDRFEARLDADPEDPEP</sequence>
<dbReference type="Proteomes" id="UP000244224">
    <property type="component" value="Unassembled WGS sequence"/>
</dbReference>
<proteinExistence type="predicted"/>
<dbReference type="OrthoDB" id="9182604at2"/>
<evidence type="ECO:0000313" key="1">
    <source>
        <dbReference type="EMBL" id="PTX52285.1"/>
    </source>
</evidence>
<protein>
    <submittedName>
        <fullName evidence="1">Uncharacterized protein</fullName>
    </submittedName>
</protein>
<comment type="caution">
    <text evidence="1">The sequence shown here is derived from an EMBL/GenBank/DDBJ whole genome shotgun (WGS) entry which is preliminary data.</text>
</comment>
<reference evidence="1 2" key="1">
    <citation type="submission" date="2018-04" db="EMBL/GenBank/DDBJ databases">
        <title>Genomic Encyclopedia of Archaeal and Bacterial Type Strains, Phase II (KMG-II): from individual species to whole genera.</title>
        <authorList>
            <person name="Goeker M."/>
        </authorList>
    </citation>
    <scope>NUCLEOTIDE SEQUENCE [LARGE SCALE GENOMIC DNA]</scope>
    <source>
        <strain evidence="1 2">DSM 21823</strain>
    </source>
</reference>
<organism evidence="1 2">
    <name type="scientific">Gemmobacter caeni</name>
    <dbReference type="NCBI Taxonomy" id="589035"/>
    <lineage>
        <taxon>Bacteria</taxon>
        <taxon>Pseudomonadati</taxon>
        <taxon>Pseudomonadota</taxon>
        <taxon>Alphaproteobacteria</taxon>
        <taxon>Rhodobacterales</taxon>
        <taxon>Paracoccaceae</taxon>
        <taxon>Gemmobacter</taxon>
    </lineage>
</organism>
<dbReference type="RefSeq" id="WP_108127605.1">
    <property type="nucleotide sequence ID" value="NZ_QBKP01000002.1"/>
</dbReference>
<evidence type="ECO:0000313" key="2">
    <source>
        <dbReference type="Proteomes" id="UP000244224"/>
    </source>
</evidence>
<dbReference type="EMBL" id="QBKP01000002">
    <property type="protein sequence ID" value="PTX52285.1"/>
    <property type="molecule type" value="Genomic_DNA"/>
</dbReference>
<dbReference type="AlphaFoldDB" id="A0A2T6B894"/>